<name>A0A1Q5PBD8_9BACT</name>
<dbReference type="Pfam" id="PF01261">
    <property type="entry name" value="AP_endonuc_2"/>
    <property type="match status" value="1"/>
</dbReference>
<feature type="signal peptide" evidence="1">
    <location>
        <begin position="1"/>
        <end position="31"/>
    </location>
</feature>
<dbReference type="RefSeq" id="WP_073852859.1">
    <property type="nucleotide sequence ID" value="NZ_LVWA01000008.1"/>
</dbReference>
<dbReference type="InterPro" id="IPR013022">
    <property type="entry name" value="Xyl_isomerase-like_TIM-brl"/>
</dbReference>
<organism evidence="3 4">
    <name type="scientific">Pontibacter flavimaris</name>
    <dbReference type="NCBI Taxonomy" id="1797110"/>
    <lineage>
        <taxon>Bacteria</taxon>
        <taxon>Pseudomonadati</taxon>
        <taxon>Bacteroidota</taxon>
        <taxon>Cytophagia</taxon>
        <taxon>Cytophagales</taxon>
        <taxon>Hymenobacteraceae</taxon>
        <taxon>Pontibacter</taxon>
    </lineage>
</organism>
<evidence type="ECO:0000313" key="3">
    <source>
        <dbReference type="EMBL" id="OKL39523.1"/>
    </source>
</evidence>
<dbReference type="Gene3D" id="3.20.20.150">
    <property type="entry name" value="Divalent-metal-dependent TIM barrel enzymes"/>
    <property type="match status" value="1"/>
</dbReference>
<proteinExistence type="predicted"/>
<reference evidence="3 4" key="1">
    <citation type="submission" date="2016-03" db="EMBL/GenBank/DDBJ databases">
        <title>Genome sequence of Pontibacter sp. nov., of the family cytophagaceae, isolated from marine sediment of the Yellow Sea, China.</title>
        <authorList>
            <person name="Zhang G."/>
            <person name="Zhang R."/>
        </authorList>
    </citation>
    <scope>NUCLEOTIDE SEQUENCE [LARGE SCALE GENOMIC DNA]</scope>
    <source>
        <strain evidence="3 4">S10-8</strain>
    </source>
</reference>
<evidence type="ECO:0000259" key="2">
    <source>
        <dbReference type="Pfam" id="PF01261"/>
    </source>
</evidence>
<evidence type="ECO:0000313" key="4">
    <source>
        <dbReference type="Proteomes" id="UP000186551"/>
    </source>
</evidence>
<dbReference type="InterPro" id="IPR036237">
    <property type="entry name" value="Xyl_isomerase-like_sf"/>
</dbReference>
<dbReference type="PANTHER" id="PTHR12110">
    <property type="entry name" value="HYDROXYPYRUVATE ISOMERASE"/>
    <property type="match status" value="1"/>
</dbReference>
<dbReference type="GO" id="GO:0016853">
    <property type="term" value="F:isomerase activity"/>
    <property type="evidence" value="ECO:0007669"/>
    <property type="project" value="UniProtKB-KW"/>
</dbReference>
<feature type="domain" description="Xylose isomerase-like TIM barrel" evidence="2">
    <location>
        <begin position="73"/>
        <end position="308"/>
    </location>
</feature>
<dbReference type="InterPro" id="IPR050312">
    <property type="entry name" value="IolE/XylAMocC-like"/>
</dbReference>
<dbReference type="AlphaFoldDB" id="A0A1Q5PBD8"/>
<feature type="chain" id="PRO_5012298803" evidence="1">
    <location>
        <begin position="32"/>
        <end position="325"/>
    </location>
</feature>
<dbReference type="InterPro" id="IPR006311">
    <property type="entry name" value="TAT_signal"/>
</dbReference>
<dbReference type="PANTHER" id="PTHR12110:SF53">
    <property type="entry name" value="BLR5974 PROTEIN"/>
    <property type="match status" value="1"/>
</dbReference>
<sequence length="325" mass="36348">MSTDRRRFLQQLSGAAAVLAGASLLGPDVFAAQPPKKLFFKISLAQWSLHKSLFKKEIDTLDFPRLAREVYQIDAVEYVNQFFKDKVSDQQYLRQLLRRSQDYGVVNNMIMIDEESDLGDADQSKRLKAVEVHSRWADAARFLGCRMIRVNAFGAGSKQEAKEAVVDGLGRLGEYCHQIGLQLVTENHGGLSSDAEWLADVLRQIGQPYVGSLPDFTNWCLRREGPGFWGGKCLEEYDPYKGVATLMPFAAGVSAKAFDFDAEGNCLDIDYTRMLQIVKDAGYTGYIGIEYEGESLPEKEGILKTKALLQRVGARLGEVEGSRRR</sequence>
<accession>A0A1Q5PBD8</accession>
<dbReference type="Proteomes" id="UP000186551">
    <property type="component" value="Unassembled WGS sequence"/>
</dbReference>
<evidence type="ECO:0000256" key="1">
    <source>
        <dbReference type="SAM" id="SignalP"/>
    </source>
</evidence>
<keyword evidence="3" id="KW-0413">Isomerase</keyword>
<protein>
    <submittedName>
        <fullName evidence="3">Xylose isomerase</fullName>
    </submittedName>
</protein>
<dbReference type="EMBL" id="LVWA01000008">
    <property type="protein sequence ID" value="OKL39523.1"/>
    <property type="molecule type" value="Genomic_DNA"/>
</dbReference>
<dbReference type="STRING" id="1797110.A3841_00810"/>
<keyword evidence="1" id="KW-0732">Signal</keyword>
<comment type="caution">
    <text evidence="3">The sequence shown here is derived from an EMBL/GenBank/DDBJ whole genome shotgun (WGS) entry which is preliminary data.</text>
</comment>
<gene>
    <name evidence="3" type="ORF">A3841_00810</name>
</gene>
<dbReference type="PROSITE" id="PS51318">
    <property type="entry name" value="TAT"/>
    <property type="match status" value="1"/>
</dbReference>
<dbReference type="OrthoDB" id="1114629at2"/>
<dbReference type="SUPFAM" id="SSF51658">
    <property type="entry name" value="Xylose isomerase-like"/>
    <property type="match status" value="1"/>
</dbReference>
<keyword evidence="4" id="KW-1185">Reference proteome</keyword>